<keyword evidence="6" id="KW-1185">Reference proteome</keyword>
<dbReference type="EMBL" id="MQWB01000001">
    <property type="protein sequence ID" value="OZC01804.1"/>
    <property type="molecule type" value="Genomic_DNA"/>
</dbReference>
<dbReference type="OrthoDB" id="659361at2"/>
<evidence type="ECO:0000256" key="3">
    <source>
        <dbReference type="ARBA" id="ARBA00023163"/>
    </source>
</evidence>
<keyword evidence="3" id="KW-0804">Transcription</keyword>
<feature type="domain" description="RNA polymerase sigma-70 ECF-like HTH" evidence="4">
    <location>
        <begin position="7"/>
        <end position="180"/>
    </location>
</feature>
<keyword evidence="1" id="KW-0805">Transcription regulation</keyword>
<proteinExistence type="predicted"/>
<dbReference type="PANTHER" id="PTHR43133">
    <property type="entry name" value="RNA POLYMERASE ECF-TYPE SIGMA FACTO"/>
    <property type="match status" value="1"/>
</dbReference>
<dbReference type="InterPro" id="IPR053812">
    <property type="entry name" value="HTH_Sigma70_ECF-like"/>
</dbReference>
<dbReference type="NCBIfam" id="TIGR02999">
    <property type="entry name" value="Sig-70_X6"/>
    <property type="match status" value="1"/>
</dbReference>
<sequence>MSVSPTTVLLRASQKGDGRASDALFQQVYDELRRLAQSKIDAEPGVVTVSATGLVHDAYLKLIDGGDWADRSHFKAVAARAMRQILTDRARMRSAAKRGGDARAITLNADVAGAAESPSDQILAVDEALTRLGTHDKRLAHLVELRFFGGMEVAEVAEALGISPRTAAREWARAKAHLHALIR</sequence>
<dbReference type="InterPro" id="IPR011517">
    <property type="entry name" value="RNA_pol_sigma70_ECF-like"/>
</dbReference>
<dbReference type="SUPFAM" id="SSF88659">
    <property type="entry name" value="Sigma3 and sigma4 domains of RNA polymerase sigma factors"/>
    <property type="match status" value="1"/>
</dbReference>
<dbReference type="Gene3D" id="1.10.10.10">
    <property type="entry name" value="Winged helix-like DNA-binding domain superfamily/Winged helix DNA-binding domain"/>
    <property type="match status" value="1"/>
</dbReference>
<evidence type="ECO:0000313" key="6">
    <source>
        <dbReference type="Proteomes" id="UP000216446"/>
    </source>
</evidence>
<keyword evidence="2" id="KW-0731">Sigma factor</keyword>
<dbReference type="InParanoid" id="A0A259TW46"/>
<gene>
    <name evidence="5" type="ORF">BSZ36_01655</name>
</gene>
<dbReference type="InterPro" id="IPR013324">
    <property type="entry name" value="RNA_pol_sigma_r3/r4-like"/>
</dbReference>
<dbReference type="GO" id="GO:0016987">
    <property type="term" value="F:sigma factor activity"/>
    <property type="evidence" value="ECO:0007669"/>
    <property type="project" value="UniProtKB-KW"/>
</dbReference>
<evidence type="ECO:0000256" key="2">
    <source>
        <dbReference type="ARBA" id="ARBA00023082"/>
    </source>
</evidence>
<dbReference type="NCBIfam" id="TIGR02937">
    <property type="entry name" value="sigma70-ECF"/>
    <property type="match status" value="1"/>
</dbReference>
<dbReference type="PANTHER" id="PTHR43133:SF39">
    <property type="entry name" value="SIMILAR TO RNA POLYMERASE SIGMA-E FACTOR"/>
    <property type="match status" value="1"/>
</dbReference>
<name>A0A259TW46_9BACT</name>
<reference evidence="5 6" key="1">
    <citation type="submission" date="2016-11" db="EMBL/GenBank/DDBJ databases">
        <title>Study of marine rhodopsin-containing bacteria.</title>
        <authorList>
            <person name="Yoshizawa S."/>
            <person name="Kumagai Y."/>
            <person name="Kogure K."/>
        </authorList>
    </citation>
    <scope>NUCLEOTIDE SEQUENCE [LARGE SCALE GENOMIC DNA]</scope>
    <source>
        <strain evidence="5 6">SG-29</strain>
    </source>
</reference>
<organism evidence="5 6">
    <name type="scientific">Rubricoccus marinus</name>
    <dbReference type="NCBI Taxonomy" id="716817"/>
    <lineage>
        <taxon>Bacteria</taxon>
        <taxon>Pseudomonadati</taxon>
        <taxon>Rhodothermota</taxon>
        <taxon>Rhodothermia</taxon>
        <taxon>Rhodothermales</taxon>
        <taxon>Rubricoccaceae</taxon>
        <taxon>Rubricoccus</taxon>
    </lineage>
</organism>
<accession>A0A259TW46</accession>
<dbReference type="Pfam" id="PF07638">
    <property type="entry name" value="Sigma70_ECF"/>
    <property type="match status" value="1"/>
</dbReference>
<dbReference type="GO" id="GO:0006352">
    <property type="term" value="P:DNA-templated transcription initiation"/>
    <property type="evidence" value="ECO:0007669"/>
    <property type="project" value="InterPro"/>
</dbReference>
<dbReference type="InterPro" id="IPR014284">
    <property type="entry name" value="RNA_pol_sigma-70_dom"/>
</dbReference>
<evidence type="ECO:0000259" key="4">
    <source>
        <dbReference type="Pfam" id="PF07638"/>
    </source>
</evidence>
<protein>
    <recommendedName>
        <fullName evidence="4">RNA polymerase sigma-70 ECF-like HTH domain-containing protein</fullName>
    </recommendedName>
</protein>
<dbReference type="InterPro" id="IPR036388">
    <property type="entry name" value="WH-like_DNA-bd_sf"/>
</dbReference>
<comment type="caution">
    <text evidence="5">The sequence shown here is derived from an EMBL/GenBank/DDBJ whole genome shotgun (WGS) entry which is preliminary data.</text>
</comment>
<evidence type="ECO:0000313" key="5">
    <source>
        <dbReference type="EMBL" id="OZC01804.1"/>
    </source>
</evidence>
<dbReference type="Proteomes" id="UP000216446">
    <property type="component" value="Unassembled WGS sequence"/>
</dbReference>
<evidence type="ECO:0000256" key="1">
    <source>
        <dbReference type="ARBA" id="ARBA00023015"/>
    </source>
</evidence>
<dbReference type="RefSeq" id="WP_094545424.1">
    <property type="nucleotide sequence ID" value="NZ_MQWB01000001.1"/>
</dbReference>
<dbReference type="AlphaFoldDB" id="A0A259TW46"/>
<dbReference type="InterPro" id="IPR039425">
    <property type="entry name" value="RNA_pol_sigma-70-like"/>
</dbReference>